<gene>
    <name evidence="1" type="ORF">HPBE_LOCUS16165</name>
</gene>
<proteinExistence type="predicted"/>
<name>A0A183G3X9_HELPZ</name>
<organism evidence="2 3">
    <name type="scientific">Heligmosomoides polygyrus</name>
    <name type="common">Parasitic roundworm</name>
    <dbReference type="NCBI Taxonomy" id="6339"/>
    <lineage>
        <taxon>Eukaryota</taxon>
        <taxon>Metazoa</taxon>
        <taxon>Ecdysozoa</taxon>
        <taxon>Nematoda</taxon>
        <taxon>Chromadorea</taxon>
        <taxon>Rhabditida</taxon>
        <taxon>Rhabditina</taxon>
        <taxon>Rhabditomorpha</taxon>
        <taxon>Strongyloidea</taxon>
        <taxon>Heligmosomidae</taxon>
        <taxon>Heligmosomoides</taxon>
    </lineage>
</organism>
<protein>
    <submittedName>
        <fullName evidence="3">KTSC domain-containing protein</fullName>
    </submittedName>
</protein>
<accession>A0A183G3X9</accession>
<dbReference type="Proteomes" id="UP000050761">
    <property type="component" value="Unassembled WGS sequence"/>
</dbReference>
<evidence type="ECO:0000313" key="3">
    <source>
        <dbReference type="WBParaSite" id="HPBE_0001616701-mRNA-1"/>
    </source>
</evidence>
<evidence type="ECO:0000313" key="2">
    <source>
        <dbReference type="Proteomes" id="UP000050761"/>
    </source>
</evidence>
<dbReference type="WBParaSite" id="HPBE_0001616701-mRNA-1">
    <property type="protein sequence ID" value="HPBE_0001616701-mRNA-1"/>
    <property type="gene ID" value="HPBE_0001616701"/>
</dbReference>
<sequence length="79" mass="9377">MRQHPTTMTKWSKPLREAGGLEEFYKEDYTYYELSIGDFNSKIRPLRTPEELHFGTQGVERALSEFFMSTKTIYENSLF</sequence>
<evidence type="ECO:0000313" key="1">
    <source>
        <dbReference type="EMBL" id="VDP05134.1"/>
    </source>
</evidence>
<dbReference type="OrthoDB" id="5891745at2759"/>
<reference evidence="3" key="2">
    <citation type="submission" date="2019-09" db="UniProtKB">
        <authorList>
            <consortium name="WormBaseParasite"/>
        </authorList>
    </citation>
    <scope>IDENTIFICATION</scope>
</reference>
<dbReference type="EMBL" id="UZAH01029263">
    <property type="protein sequence ID" value="VDP05134.1"/>
    <property type="molecule type" value="Genomic_DNA"/>
</dbReference>
<dbReference type="AlphaFoldDB" id="A0A183G3X9"/>
<keyword evidence="2" id="KW-1185">Reference proteome</keyword>
<reference evidence="1 2" key="1">
    <citation type="submission" date="2018-11" db="EMBL/GenBank/DDBJ databases">
        <authorList>
            <consortium name="Pathogen Informatics"/>
        </authorList>
    </citation>
    <scope>NUCLEOTIDE SEQUENCE [LARGE SCALE GENOMIC DNA]</scope>
</reference>
<accession>A0A3P8BIL7</accession>